<reference evidence="2 3" key="1">
    <citation type="submission" date="2016-10" db="EMBL/GenBank/DDBJ databases">
        <authorList>
            <person name="de Groot N.N."/>
        </authorList>
    </citation>
    <scope>NUCLEOTIDE SEQUENCE [LARGE SCALE GENOMIC DNA]</scope>
    <source>
        <strain evidence="2 3">CGMCC 1.7659</strain>
    </source>
</reference>
<accession>A0A1I4ZMZ0</accession>
<keyword evidence="1" id="KW-0812">Transmembrane</keyword>
<feature type="transmembrane region" description="Helical" evidence="1">
    <location>
        <begin position="138"/>
        <end position="158"/>
    </location>
</feature>
<keyword evidence="3" id="KW-1185">Reference proteome</keyword>
<protein>
    <recommendedName>
        <fullName evidence="4">Peptide zinc metalloprotease protein</fullName>
    </recommendedName>
</protein>
<dbReference type="AlphaFoldDB" id="A0A1I4ZMZ0"/>
<feature type="transmembrane region" description="Helical" evidence="1">
    <location>
        <begin position="385"/>
        <end position="406"/>
    </location>
</feature>
<keyword evidence="1" id="KW-1133">Transmembrane helix</keyword>
<sequence>MSERLYQINPSLRVQEFDDAALTTRWLYELDDGRGREQRLLVSAPMHHLLTAYARPRTLAWTESELQAEGWRESDGPALQALIHERCLPCRLLIPCGGEASVRRNAPEQPLRPAYMSLMLPVLGAASVNRVARHLQHLFAPVLMIPGAVAVLVALVALMQALSSEGRFAAASSADVLRALALGIVGVVVHELGHAAAAWRSGARGVSIGIGWYVCFPVAYADLSETWRMSRRERALIDIAGVYLQGLWIAGLMFWHSVSGHAALLVAALAGAISILWNMNPFLRMDGYWLASDLLGIANLREAARSSLAASWNRLRRRPVMAGRIRFGPRTTTALLGYGVLSTAFFAWMVVAAVDHFGEAALEALPRLAQDLRTSAWSRIGIADFWVLIGSFLWQVFMVVVLGRFLQVTAKRWWRRWSRGEPSA</sequence>
<feature type="transmembrane region" description="Helical" evidence="1">
    <location>
        <begin position="179"/>
        <end position="199"/>
    </location>
</feature>
<feature type="transmembrane region" description="Helical" evidence="1">
    <location>
        <begin position="261"/>
        <end position="279"/>
    </location>
</feature>
<name>A0A1I4ZMZ0_9GAMM</name>
<dbReference type="RefSeq" id="WP_175498123.1">
    <property type="nucleotide sequence ID" value="NZ_FOVF01000027.1"/>
</dbReference>
<evidence type="ECO:0000256" key="1">
    <source>
        <dbReference type="SAM" id="Phobius"/>
    </source>
</evidence>
<feature type="transmembrane region" description="Helical" evidence="1">
    <location>
        <begin position="235"/>
        <end position="255"/>
    </location>
</feature>
<dbReference type="EMBL" id="FOVF01000027">
    <property type="protein sequence ID" value="SFN51557.1"/>
    <property type="molecule type" value="Genomic_DNA"/>
</dbReference>
<keyword evidence="1" id="KW-0472">Membrane</keyword>
<dbReference type="STRING" id="578942.SAMN05216289_12726"/>
<proteinExistence type="predicted"/>
<dbReference type="Proteomes" id="UP000198575">
    <property type="component" value="Unassembled WGS sequence"/>
</dbReference>
<evidence type="ECO:0000313" key="2">
    <source>
        <dbReference type="EMBL" id="SFN51557.1"/>
    </source>
</evidence>
<feature type="transmembrane region" description="Helical" evidence="1">
    <location>
        <begin position="334"/>
        <end position="354"/>
    </location>
</feature>
<organism evidence="2 3">
    <name type="scientific">Dokdonella immobilis</name>
    <dbReference type="NCBI Taxonomy" id="578942"/>
    <lineage>
        <taxon>Bacteria</taxon>
        <taxon>Pseudomonadati</taxon>
        <taxon>Pseudomonadota</taxon>
        <taxon>Gammaproteobacteria</taxon>
        <taxon>Lysobacterales</taxon>
        <taxon>Rhodanobacteraceae</taxon>
        <taxon>Dokdonella</taxon>
    </lineage>
</organism>
<evidence type="ECO:0000313" key="3">
    <source>
        <dbReference type="Proteomes" id="UP000198575"/>
    </source>
</evidence>
<evidence type="ECO:0008006" key="4">
    <source>
        <dbReference type="Google" id="ProtNLM"/>
    </source>
</evidence>
<gene>
    <name evidence="2" type="ORF">SAMN05216289_12726</name>
</gene>